<organism evidence="2 3">
    <name type="scientific">Streptomyces botrytidirepellens</name>
    <dbReference type="NCBI Taxonomy" id="2486417"/>
    <lineage>
        <taxon>Bacteria</taxon>
        <taxon>Bacillati</taxon>
        <taxon>Actinomycetota</taxon>
        <taxon>Actinomycetes</taxon>
        <taxon>Kitasatosporales</taxon>
        <taxon>Streptomycetaceae</taxon>
        <taxon>Streptomyces</taxon>
    </lineage>
</organism>
<protein>
    <submittedName>
        <fullName evidence="2">Uncharacterized protein</fullName>
    </submittedName>
</protein>
<gene>
    <name evidence="2" type="ORF">EEJ42_06215</name>
</gene>
<proteinExistence type="predicted"/>
<evidence type="ECO:0000256" key="1">
    <source>
        <dbReference type="SAM" id="MobiDB-lite"/>
    </source>
</evidence>
<evidence type="ECO:0000313" key="2">
    <source>
        <dbReference type="EMBL" id="RNG34223.1"/>
    </source>
</evidence>
<feature type="region of interest" description="Disordered" evidence="1">
    <location>
        <begin position="1"/>
        <end position="26"/>
    </location>
</feature>
<dbReference type="Proteomes" id="UP000275401">
    <property type="component" value="Unassembled WGS sequence"/>
</dbReference>
<feature type="region of interest" description="Disordered" evidence="1">
    <location>
        <begin position="47"/>
        <end position="76"/>
    </location>
</feature>
<comment type="caution">
    <text evidence="2">The sequence shown here is derived from an EMBL/GenBank/DDBJ whole genome shotgun (WGS) entry which is preliminary data.</text>
</comment>
<accession>A0A3M8X1F6</accession>
<dbReference type="RefSeq" id="WP_123098965.1">
    <property type="nucleotide sequence ID" value="NZ_RIBZ01000084.1"/>
</dbReference>
<sequence length="76" mass="8247">MAWLLSTAARHRTPAPGPLSGTPGAAEAREAWRRALLERGALPYLRAQLRQAGPHHTGPYQTQSKEGDSPKNPIQP</sequence>
<dbReference type="EMBL" id="RIBZ01000084">
    <property type="protein sequence ID" value="RNG34223.1"/>
    <property type="molecule type" value="Genomic_DNA"/>
</dbReference>
<keyword evidence="3" id="KW-1185">Reference proteome</keyword>
<reference evidence="2 3" key="1">
    <citation type="submission" date="2018-11" db="EMBL/GenBank/DDBJ databases">
        <title>The Potential of Streptomyces as Biocontrol Agents against the Tomato grey mould, Botrytis cinerea (Gray mold) Frontiers in Microbiology.</title>
        <authorList>
            <person name="Li D."/>
        </authorList>
    </citation>
    <scope>NUCLEOTIDE SEQUENCE [LARGE SCALE GENOMIC DNA]</scope>
    <source>
        <strain evidence="2 3">NEAU-LD23</strain>
    </source>
</reference>
<name>A0A3M8X1F6_9ACTN</name>
<evidence type="ECO:0000313" key="3">
    <source>
        <dbReference type="Proteomes" id="UP000275401"/>
    </source>
</evidence>
<dbReference type="AlphaFoldDB" id="A0A3M8X1F6"/>